<keyword evidence="4" id="KW-1185">Reference proteome</keyword>
<dbReference type="Proteomes" id="UP000633219">
    <property type="component" value="Unassembled WGS sequence"/>
</dbReference>
<accession>A0A936YM09</accession>
<evidence type="ECO:0000256" key="1">
    <source>
        <dbReference type="SAM" id="MobiDB-lite"/>
    </source>
</evidence>
<feature type="compositionally biased region" description="Polar residues" evidence="1">
    <location>
        <begin position="11"/>
        <end position="20"/>
    </location>
</feature>
<evidence type="ECO:0000256" key="2">
    <source>
        <dbReference type="SAM" id="Phobius"/>
    </source>
</evidence>
<dbReference type="AlphaFoldDB" id="A0A936YM09"/>
<dbReference type="RefSeq" id="WP_201651981.1">
    <property type="nucleotide sequence ID" value="NZ_JAEQNC010000001.1"/>
</dbReference>
<proteinExistence type="predicted"/>
<gene>
    <name evidence="3" type="ORF">JJB09_01270</name>
</gene>
<organism evidence="3 4">
    <name type="scientific">Rhizobium setariae</name>
    <dbReference type="NCBI Taxonomy" id="2801340"/>
    <lineage>
        <taxon>Bacteria</taxon>
        <taxon>Pseudomonadati</taxon>
        <taxon>Pseudomonadota</taxon>
        <taxon>Alphaproteobacteria</taxon>
        <taxon>Hyphomicrobiales</taxon>
        <taxon>Rhizobiaceae</taxon>
        <taxon>Rhizobium/Agrobacterium group</taxon>
        <taxon>Rhizobium</taxon>
    </lineage>
</organism>
<keyword evidence="2" id="KW-0812">Transmembrane</keyword>
<keyword evidence="2" id="KW-1133">Transmembrane helix</keyword>
<feature type="transmembrane region" description="Helical" evidence="2">
    <location>
        <begin position="93"/>
        <end position="111"/>
    </location>
</feature>
<reference evidence="3" key="1">
    <citation type="submission" date="2021-01" db="EMBL/GenBank/DDBJ databases">
        <title>Rhizobium sp. strain KVB221 16S ribosomal RNA gene Genome sequencing and assembly.</title>
        <authorList>
            <person name="Kang M."/>
        </authorList>
    </citation>
    <scope>NUCLEOTIDE SEQUENCE</scope>
    <source>
        <strain evidence="3">KVB221</strain>
    </source>
</reference>
<feature type="region of interest" description="Disordered" evidence="1">
    <location>
        <begin position="1"/>
        <end position="22"/>
    </location>
</feature>
<name>A0A936YM09_9HYPH</name>
<dbReference type="EMBL" id="JAEQNC010000001">
    <property type="protein sequence ID" value="MBL0370646.1"/>
    <property type="molecule type" value="Genomic_DNA"/>
</dbReference>
<sequence>MAVSKAPQEALKSNGSQASTAEIEERIEELRGEVAALTKALADFGVAKADDYRAGLDRLAADVKQASAQAFQSAKDEAVSLEQSLETQIRSRPLHAVGIAVGIGFLAALLTRRG</sequence>
<evidence type="ECO:0000313" key="3">
    <source>
        <dbReference type="EMBL" id="MBL0370646.1"/>
    </source>
</evidence>
<keyword evidence="2" id="KW-0472">Membrane</keyword>
<comment type="caution">
    <text evidence="3">The sequence shown here is derived from an EMBL/GenBank/DDBJ whole genome shotgun (WGS) entry which is preliminary data.</text>
</comment>
<protein>
    <submittedName>
        <fullName evidence="3">DUF883 family protein</fullName>
    </submittedName>
</protein>
<evidence type="ECO:0000313" key="4">
    <source>
        <dbReference type="Proteomes" id="UP000633219"/>
    </source>
</evidence>